<reference evidence="8 9" key="1">
    <citation type="submission" date="2016-11" db="EMBL/GenBank/DDBJ databases">
        <title>Study of marine rhodopsin-containing bacteria.</title>
        <authorList>
            <person name="Yoshizawa S."/>
            <person name="Kumagai Y."/>
            <person name="Kogure K."/>
        </authorList>
    </citation>
    <scope>NUCLEOTIDE SEQUENCE [LARGE SCALE GENOMIC DNA]</scope>
    <source>
        <strain evidence="8 9">SG-29</strain>
    </source>
</reference>
<feature type="domain" description="Na+/H+ antiporter NhaC-like C-terminal" evidence="7">
    <location>
        <begin position="159"/>
        <end position="468"/>
    </location>
</feature>
<dbReference type="AlphaFoldDB" id="A0A259TVH7"/>
<feature type="transmembrane region" description="Helical" evidence="6">
    <location>
        <begin position="25"/>
        <end position="47"/>
    </location>
</feature>
<feature type="transmembrane region" description="Helical" evidence="6">
    <location>
        <begin position="389"/>
        <end position="412"/>
    </location>
</feature>
<dbReference type="InParanoid" id="A0A259TVH7"/>
<dbReference type="GO" id="GO:0005886">
    <property type="term" value="C:plasma membrane"/>
    <property type="evidence" value="ECO:0007669"/>
    <property type="project" value="UniProtKB-SubCell"/>
</dbReference>
<dbReference type="InterPro" id="IPR018461">
    <property type="entry name" value="Na/H_Antiport_NhaC-like_C"/>
</dbReference>
<feature type="transmembrane region" description="Helical" evidence="6">
    <location>
        <begin position="68"/>
        <end position="92"/>
    </location>
</feature>
<evidence type="ECO:0000313" key="9">
    <source>
        <dbReference type="Proteomes" id="UP000216446"/>
    </source>
</evidence>
<feature type="transmembrane region" description="Helical" evidence="6">
    <location>
        <begin position="362"/>
        <end position="382"/>
    </location>
</feature>
<proteinExistence type="predicted"/>
<accession>A0A259TVH7</accession>
<evidence type="ECO:0000256" key="5">
    <source>
        <dbReference type="ARBA" id="ARBA00023136"/>
    </source>
</evidence>
<evidence type="ECO:0000259" key="7">
    <source>
        <dbReference type="Pfam" id="PF03553"/>
    </source>
</evidence>
<keyword evidence="2" id="KW-1003">Cell membrane</keyword>
<evidence type="ECO:0000256" key="6">
    <source>
        <dbReference type="SAM" id="Phobius"/>
    </source>
</evidence>
<comment type="caution">
    <text evidence="8">The sequence shown here is derived from an EMBL/GenBank/DDBJ whole genome shotgun (WGS) entry which is preliminary data.</text>
</comment>
<dbReference type="EMBL" id="MQWB01000001">
    <property type="protein sequence ID" value="OZC01731.1"/>
    <property type="molecule type" value="Genomic_DNA"/>
</dbReference>
<dbReference type="Pfam" id="PF03553">
    <property type="entry name" value="Na_H_antiporter"/>
    <property type="match status" value="1"/>
</dbReference>
<evidence type="ECO:0000256" key="2">
    <source>
        <dbReference type="ARBA" id="ARBA00022475"/>
    </source>
</evidence>
<feature type="transmembrane region" description="Helical" evidence="6">
    <location>
        <begin position="450"/>
        <end position="470"/>
    </location>
</feature>
<protein>
    <recommendedName>
        <fullName evidence="7">Na+/H+ antiporter NhaC-like C-terminal domain-containing protein</fullName>
    </recommendedName>
</protein>
<dbReference type="PANTHER" id="PTHR43478">
    <property type="entry name" value="NA+/H+ ANTIPORTER-RELATED"/>
    <property type="match status" value="1"/>
</dbReference>
<sequence>MEDPTWTSLLPPILAIGLAIWTRQVYLSLAAGIVLGFTILAGWNPIAGIGGAIEGLVTVLGDPGNARVILFTLVIGALIATVEAAGGVKGFVEMLDRRGVFAGARGARLLAFLTGVVIFIESNITVLVAGSVARPLFDRQKRSREMLAYLIDSTSAAVCILLPLNAWGAYILGLLGEQGVEEPLRLFVEAIPLNFYALAAVTLAGFVAVTGWAIGPMKKAEDRAARGLLFDEGSAPAVDEGALVPEPVGTIPARAFNMIVPLAAMVITMPLGLWITGDGNLLDGSGSTSVLWAVLVGLAVAWVLMFVQRGMNVTQLTEVGLKGAGGMLGMALILLLALALGAVTRELGAGIFVAEGVANAGVGPVLLLPLVFVTGAFVAFSTGTSWGTFAIMIPIAVPAAAALGLPLAPFLAASLAGGIFGDHASPISDTTIVSSLAAATDHIAHVRTQLPYALLAGGVAIVGFAITGAVL</sequence>
<comment type="subcellular location">
    <subcellularLocation>
        <location evidence="1">Cell membrane</location>
        <topology evidence="1">Multi-pass membrane protein</topology>
    </subcellularLocation>
</comment>
<organism evidence="8 9">
    <name type="scientific">Rubricoccus marinus</name>
    <dbReference type="NCBI Taxonomy" id="716817"/>
    <lineage>
        <taxon>Bacteria</taxon>
        <taxon>Pseudomonadati</taxon>
        <taxon>Rhodothermota</taxon>
        <taxon>Rhodothermia</taxon>
        <taxon>Rhodothermales</taxon>
        <taxon>Rubricoccaceae</taxon>
        <taxon>Rubricoccus</taxon>
    </lineage>
</organism>
<feature type="transmembrane region" description="Helical" evidence="6">
    <location>
        <begin position="255"/>
        <end position="277"/>
    </location>
</feature>
<evidence type="ECO:0000256" key="4">
    <source>
        <dbReference type="ARBA" id="ARBA00022989"/>
    </source>
</evidence>
<feature type="transmembrane region" description="Helical" evidence="6">
    <location>
        <begin position="319"/>
        <end position="342"/>
    </location>
</feature>
<keyword evidence="9" id="KW-1185">Reference proteome</keyword>
<keyword evidence="5 6" id="KW-0472">Membrane</keyword>
<feature type="transmembrane region" description="Helical" evidence="6">
    <location>
        <begin position="193"/>
        <end position="214"/>
    </location>
</feature>
<dbReference type="Proteomes" id="UP000216446">
    <property type="component" value="Unassembled WGS sequence"/>
</dbReference>
<keyword evidence="4 6" id="KW-1133">Transmembrane helix</keyword>
<feature type="transmembrane region" description="Helical" evidence="6">
    <location>
        <begin position="112"/>
        <end position="137"/>
    </location>
</feature>
<feature type="transmembrane region" description="Helical" evidence="6">
    <location>
        <begin position="289"/>
        <end position="307"/>
    </location>
</feature>
<evidence type="ECO:0000256" key="1">
    <source>
        <dbReference type="ARBA" id="ARBA00004651"/>
    </source>
</evidence>
<keyword evidence="3 6" id="KW-0812">Transmembrane</keyword>
<evidence type="ECO:0000256" key="3">
    <source>
        <dbReference type="ARBA" id="ARBA00022692"/>
    </source>
</evidence>
<evidence type="ECO:0000313" key="8">
    <source>
        <dbReference type="EMBL" id="OZC01731.1"/>
    </source>
</evidence>
<dbReference type="PANTHER" id="PTHR43478:SF1">
    <property type="entry name" value="NA+_H+ ANTIPORTER NHAC-LIKE C-TERMINAL DOMAIN-CONTAINING PROTEIN"/>
    <property type="match status" value="1"/>
</dbReference>
<name>A0A259TVH7_9BACT</name>
<dbReference type="RefSeq" id="WP_094545349.1">
    <property type="nucleotide sequence ID" value="NZ_MQWB01000001.1"/>
</dbReference>
<gene>
    <name evidence="8" type="ORF">BSZ36_01260</name>
</gene>
<dbReference type="OrthoDB" id="9762978at2"/>